<proteinExistence type="predicted"/>
<dbReference type="Proteomes" id="UP000531950">
    <property type="component" value="Unassembled WGS sequence"/>
</dbReference>
<dbReference type="SMART" id="SM00530">
    <property type="entry name" value="HTH_XRE"/>
    <property type="match status" value="1"/>
</dbReference>
<feature type="domain" description="HTH cro/C1-type" evidence="2">
    <location>
        <begin position="23"/>
        <end position="77"/>
    </location>
</feature>
<evidence type="ECO:0000256" key="1">
    <source>
        <dbReference type="SAM" id="MobiDB-lite"/>
    </source>
</evidence>
<dbReference type="EMBL" id="JACARG010000001">
    <property type="protein sequence ID" value="NWE11367.1"/>
    <property type="molecule type" value="Genomic_DNA"/>
</dbReference>
<protein>
    <submittedName>
        <fullName evidence="3">Helix-turn-helix domain-containing protein</fullName>
    </submittedName>
</protein>
<sequence length="149" mass="16047">MAKKTAPLLPMTQQLLADLGERLRLARLRRKLTAKQVAERAGMSLMTLRALERGSTGVTIGAYLSVLQVLGLEQDIASIADTDTVGRQLQDSALTNKKREATKPRMKKAAQIASASTAPPVSFQTQPASKLSALIINPLSPSRDELSKP</sequence>
<dbReference type="AlphaFoldDB" id="A0A7Y8EB86"/>
<organism evidence="3 5">
    <name type="scientific">Pseudomonas yamanorum</name>
    <dbReference type="NCBI Taxonomy" id="515393"/>
    <lineage>
        <taxon>Bacteria</taxon>
        <taxon>Pseudomonadati</taxon>
        <taxon>Pseudomonadota</taxon>
        <taxon>Gammaproteobacteria</taxon>
        <taxon>Pseudomonadales</taxon>
        <taxon>Pseudomonadaceae</taxon>
        <taxon>Pseudomonas</taxon>
    </lineage>
</organism>
<dbReference type="SUPFAM" id="SSF47413">
    <property type="entry name" value="lambda repressor-like DNA-binding domains"/>
    <property type="match status" value="1"/>
</dbReference>
<dbReference type="EMBL" id="JACARF010000021">
    <property type="protein sequence ID" value="NWE77531.1"/>
    <property type="molecule type" value="Genomic_DNA"/>
</dbReference>
<feature type="region of interest" description="Disordered" evidence="1">
    <location>
        <begin position="91"/>
        <end position="127"/>
    </location>
</feature>
<dbReference type="Gene3D" id="1.10.260.40">
    <property type="entry name" value="lambda repressor-like DNA-binding domains"/>
    <property type="match status" value="1"/>
</dbReference>
<evidence type="ECO:0000313" key="3">
    <source>
        <dbReference type="EMBL" id="NWE11367.1"/>
    </source>
</evidence>
<dbReference type="InterPro" id="IPR010982">
    <property type="entry name" value="Lambda_DNA-bd_dom_sf"/>
</dbReference>
<evidence type="ECO:0000313" key="5">
    <source>
        <dbReference type="Proteomes" id="UP000531950"/>
    </source>
</evidence>
<evidence type="ECO:0000313" key="6">
    <source>
        <dbReference type="Proteomes" id="UP000537188"/>
    </source>
</evidence>
<name>A0A7Y8EB86_9PSED</name>
<dbReference type="Pfam" id="PF13560">
    <property type="entry name" value="HTH_31"/>
    <property type="match status" value="1"/>
</dbReference>
<reference evidence="5 6" key="1">
    <citation type="submission" date="2020-04" db="EMBL/GenBank/DDBJ databases">
        <title>Molecular characterization of pseudomonads from Agaricus bisporus reveal novel blotch 2 pathogens in Western Europe.</title>
        <authorList>
            <person name="Taparia T."/>
            <person name="Krijger M."/>
            <person name="Haynes E."/>
            <person name="Elpinstone J.G."/>
            <person name="Noble R."/>
            <person name="Van Der Wolf J."/>
        </authorList>
    </citation>
    <scope>NUCLEOTIDE SEQUENCE [LARGE SCALE GENOMIC DNA]</scope>
    <source>
        <strain evidence="4 6">IPO3781</strain>
        <strain evidence="3 5">IPO3782</strain>
    </source>
</reference>
<dbReference type="Proteomes" id="UP000537188">
    <property type="component" value="Unassembled WGS sequence"/>
</dbReference>
<gene>
    <name evidence="3" type="ORF">HX822_00350</name>
    <name evidence="4" type="ORF">HX828_18355</name>
</gene>
<evidence type="ECO:0000259" key="2">
    <source>
        <dbReference type="PROSITE" id="PS50943"/>
    </source>
</evidence>
<evidence type="ECO:0000313" key="4">
    <source>
        <dbReference type="EMBL" id="NWE77531.1"/>
    </source>
</evidence>
<dbReference type="InterPro" id="IPR001387">
    <property type="entry name" value="Cro/C1-type_HTH"/>
</dbReference>
<dbReference type="GO" id="GO:0003677">
    <property type="term" value="F:DNA binding"/>
    <property type="evidence" value="ECO:0007669"/>
    <property type="project" value="InterPro"/>
</dbReference>
<dbReference type="CDD" id="cd00093">
    <property type="entry name" value="HTH_XRE"/>
    <property type="match status" value="1"/>
</dbReference>
<accession>A0A7Y8EB86</accession>
<dbReference type="RefSeq" id="WP_177047149.1">
    <property type="nucleotide sequence ID" value="NZ_JACARE010000038.1"/>
</dbReference>
<dbReference type="PROSITE" id="PS50943">
    <property type="entry name" value="HTH_CROC1"/>
    <property type="match status" value="1"/>
</dbReference>
<feature type="compositionally biased region" description="Polar residues" evidence="1">
    <location>
        <begin position="113"/>
        <end position="127"/>
    </location>
</feature>
<comment type="caution">
    <text evidence="3">The sequence shown here is derived from an EMBL/GenBank/DDBJ whole genome shotgun (WGS) entry which is preliminary data.</text>
</comment>